<evidence type="ECO:0000313" key="2">
    <source>
        <dbReference type="EMBL" id="KST62170.1"/>
    </source>
</evidence>
<organism evidence="2 3">
    <name type="scientific">Mastigocoleus testarum BC008</name>
    <dbReference type="NCBI Taxonomy" id="371196"/>
    <lineage>
        <taxon>Bacteria</taxon>
        <taxon>Bacillati</taxon>
        <taxon>Cyanobacteriota</taxon>
        <taxon>Cyanophyceae</taxon>
        <taxon>Nostocales</taxon>
        <taxon>Hapalosiphonaceae</taxon>
        <taxon>Mastigocoleus</taxon>
    </lineage>
</organism>
<accession>A0A0V7ZCE7</accession>
<dbReference type="InterPro" id="IPR004839">
    <property type="entry name" value="Aminotransferase_I/II_large"/>
</dbReference>
<dbReference type="Proteomes" id="UP000053372">
    <property type="component" value="Unassembled WGS sequence"/>
</dbReference>
<proteinExistence type="predicted"/>
<dbReference type="InterPro" id="IPR015424">
    <property type="entry name" value="PyrdxlP-dep_Trfase"/>
</dbReference>
<keyword evidence="2" id="KW-0808">Transferase</keyword>
<feature type="domain" description="Aminotransferase class I/classII large" evidence="1">
    <location>
        <begin position="52"/>
        <end position="386"/>
    </location>
</feature>
<dbReference type="InterPro" id="IPR015421">
    <property type="entry name" value="PyrdxlP-dep_Trfase_major"/>
</dbReference>
<dbReference type="EMBL" id="LMTZ01000162">
    <property type="protein sequence ID" value="KST62170.1"/>
    <property type="molecule type" value="Genomic_DNA"/>
</dbReference>
<name>A0A0V7ZCE7_9CYAN</name>
<comment type="caution">
    <text evidence="2">The sequence shown here is derived from an EMBL/GenBank/DDBJ whole genome shotgun (WGS) entry which is preliminary data.</text>
</comment>
<reference evidence="2 3" key="1">
    <citation type="journal article" date="2015" name="Genome Announc.">
        <title>Draft Genome of the Euendolithic (true boring) Cyanobacterium Mastigocoleus testarum strain BC008.</title>
        <authorList>
            <person name="Guida B.S."/>
            <person name="Garcia-Pichel F."/>
        </authorList>
    </citation>
    <scope>NUCLEOTIDE SEQUENCE [LARGE SCALE GENOMIC DNA]</scope>
    <source>
        <strain evidence="2 3">BC008</strain>
    </source>
</reference>
<keyword evidence="3" id="KW-1185">Reference proteome</keyword>
<evidence type="ECO:0000259" key="1">
    <source>
        <dbReference type="Pfam" id="PF00155"/>
    </source>
</evidence>
<protein>
    <submittedName>
        <fullName evidence="2">Aminotransferase</fullName>
    </submittedName>
</protein>
<dbReference type="SUPFAM" id="SSF53383">
    <property type="entry name" value="PLP-dependent transferases"/>
    <property type="match status" value="1"/>
</dbReference>
<evidence type="ECO:0000313" key="3">
    <source>
        <dbReference type="Proteomes" id="UP000053372"/>
    </source>
</evidence>
<dbReference type="PANTHER" id="PTHR42691:SF1">
    <property type="entry name" value="ASPARTATE AMINOTRANSFERASE YHDR-RELATED"/>
    <property type="match status" value="1"/>
</dbReference>
<dbReference type="Gene3D" id="3.90.1150.10">
    <property type="entry name" value="Aspartate Aminotransferase, domain 1"/>
    <property type="match status" value="1"/>
</dbReference>
<dbReference type="RefSeq" id="WP_058184788.1">
    <property type="nucleotide sequence ID" value="NZ_LMTZ01000162.1"/>
</dbReference>
<keyword evidence="2" id="KW-0032">Aminotransferase</keyword>
<dbReference type="PANTHER" id="PTHR42691">
    <property type="entry name" value="ASPARTATE AMINOTRANSFERASE YHDR-RELATED"/>
    <property type="match status" value="1"/>
</dbReference>
<gene>
    <name evidence="2" type="ORF">BC008_37620</name>
</gene>
<dbReference type="Gene3D" id="3.40.640.10">
    <property type="entry name" value="Type I PLP-dependent aspartate aminotransferase-like (Major domain)"/>
    <property type="match status" value="1"/>
</dbReference>
<sequence>MPDPATEGNTHFISPRLLKALNYQTPVSKFYAETTYMSRRNDPESIDFTLGDAHEMPPTGFVEALQHWSVPQDEGWYGYKTNIPEARVAVSTSLKDKRGLSILPEDIFMTNGTVVGLAMCLQMLASDGDEVIIIAPPWLGYRRMIHLTGAVPVSVSVDRSTFDLDLEAIAAAITQRTRAIIINSPHNPTGKIFSTATLEGLAAILTEASKRYGNPIYLISDETFSRIIFDNRDCPSPTQFYPFSFLVYGYSKTFMAPGQRIGYIGLPPTMPNREEIRRIISILQGSNFGWCYPSVLMQYALADLEKINLNPNIEHLQTKRDWMVKELQDMGYKLHKPDATFFLLVRTPWENDCNFAELLASHNVFVFPGTPQEIPGYFRISLTANEDMISRSLPKFRAAIEYTQSHESFNQVV</sequence>
<dbReference type="CDD" id="cd00609">
    <property type="entry name" value="AAT_like"/>
    <property type="match status" value="1"/>
</dbReference>
<dbReference type="InterPro" id="IPR015422">
    <property type="entry name" value="PyrdxlP-dep_Trfase_small"/>
</dbReference>
<dbReference type="AlphaFoldDB" id="A0A0V7ZCE7"/>
<dbReference type="GO" id="GO:0030170">
    <property type="term" value="F:pyridoxal phosphate binding"/>
    <property type="evidence" value="ECO:0007669"/>
    <property type="project" value="InterPro"/>
</dbReference>
<dbReference type="Pfam" id="PF00155">
    <property type="entry name" value="Aminotran_1_2"/>
    <property type="match status" value="1"/>
</dbReference>
<dbReference type="GO" id="GO:0008483">
    <property type="term" value="F:transaminase activity"/>
    <property type="evidence" value="ECO:0007669"/>
    <property type="project" value="UniProtKB-KW"/>
</dbReference>